<dbReference type="Gene3D" id="1.10.720.60">
    <property type="match status" value="1"/>
</dbReference>
<protein>
    <recommendedName>
        <fullName evidence="4">Enolase-phosphatase E1</fullName>
        <ecNumber evidence="4">3.1.3.77</ecNumber>
    </recommendedName>
    <alternativeName>
        <fullName evidence="4">2,3-diketo-5-methylthio-1-phosphopentane phosphatase</fullName>
    </alternativeName>
</protein>
<dbReference type="InterPro" id="IPR036412">
    <property type="entry name" value="HAD-like_sf"/>
</dbReference>
<dbReference type="InterPro" id="IPR006439">
    <property type="entry name" value="HAD-SF_hydro_IA"/>
</dbReference>
<organism evidence="5 6">
    <name type="scientific">Shewanella japonica</name>
    <dbReference type="NCBI Taxonomy" id="93973"/>
    <lineage>
        <taxon>Bacteria</taxon>
        <taxon>Pseudomonadati</taxon>
        <taxon>Pseudomonadota</taxon>
        <taxon>Gammaproteobacteria</taxon>
        <taxon>Alteromonadales</taxon>
        <taxon>Shewanellaceae</taxon>
        <taxon>Shewanella</taxon>
    </lineage>
</organism>
<dbReference type="SFLD" id="SFLDG01129">
    <property type="entry name" value="C1.5:_HAD__Beta-PGM__Phosphata"/>
    <property type="match status" value="1"/>
</dbReference>
<gene>
    <name evidence="4" type="primary">mtnC</name>
    <name evidence="5" type="ORF">SJ2017_4100</name>
</gene>
<keyword evidence="3 4" id="KW-0486">Methionine biosynthesis</keyword>
<comment type="catalytic activity">
    <reaction evidence="4">
        <text>5-methylsulfanyl-2,3-dioxopentyl phosphate + H2O = 1,2-dihydroxy-5-(methylsulfanyl)pent-1-en-3-one + phosphate</text>
        <dbReference type="Rhea" id="RHEA:21700"/>
        <dbReference type="ChEBI" id="CHEBI:15377"/>
        <dbReference type="ChEBI" id="CHEBI:43474"/>
        <dbReference type="ChEBI" id="CHEBI:49252"/>
        <dbReference type="ChEBI" id="CHEBI:58828"/>
        <dbReference type="EC" id="3.1.3.77"/>
    </reaction>
</comment>
<dbReference type="CDD" id="cd01629">
    <property type="entry name" value="HAD_EP"/>
    <property type="match status" value="1"/>
</dbReference>
<dbReference type="NCBIfam" id="TIGR01549">
    <property type="entry name" value="HAD-SF-IA-v1"/>
    <property type="match status" value="1"/>
</dbReference>
<comment type="function">
    <text evidence="4">Bifunctional enzyme that catalyzes the enolization of 2,3-diketo-5-methylthiopentyl-1-phosphate (DK-MTP-1-P) into the intermediate 2-hydroxy-3-keto-5-methylthiopentenyl-1-phosphate (HK-MTPenyl-1-P), which is then dephosphorylated to form the acireductone 1,2-dihydroxy-3-keto-5-methylthiopentene (DHK-MTPene).</text>
</comment>
<dbReference type="PANTHER" id="PTHR20371">
    <property type="entry name" value="ENOLASE-PHOSPHATASE E1"/>
    <property type="match status" value="1"/>
</dbReference>
<dbReference type="InterPro" id="IPR023943">
    <property type="entry name" value="Enolase-ppase_E1"/>
</dbReference>
<keyword evidence="1 4" id="KW-0028">Amino-acid biosynthesis</keyword>
<comment type="similarity">
    <text evidence="4">Belongs to the HAD-like hydrolase superfamily. MasA/MtnC family.</text>
</comment>
<dbReference type="NCBIfam" id="TIGR01691">
    <property type="entry name" value="enolase-ppase"/>
    <property type="match status" value="1"/>
</dbReference>
<dbReference type="InterPro" id="IPR023214">
    <property type="entry name" value="HAD_sf"/>
</dbReference>
<comment type="pathway">
    <text evidence="4">Amino-acid biosynthesis; L-methionine biosynthesis via salvage pathway; L-methionine from S-methyl-5-thio-alpha-D-ribose 1-phosphate: step 3/6.</text>
</comment>
<name>A0ABM6JPM1_9GAMM</name>
<evidence type="ECO:0000256" key="2">
    <source>
        <dbReference type="ARBA" id="ARBA00022801"/>
    </source>
</evidence>
<dbReference type="SFLD" id="SFLDF00044">
    <property type="entry name" value="enolase-phosphatase"/>
    <property type="match status" value="1"/>
</dbReference>
<dbReference type="SUPFAM" id="SSF56784">
    <property type="entry name" value="HAD-like"/>
    <property type="match status" value="1"/>
</dbReference>
<dbReference type="PANTHER" id="PTHR20371:SF1">
    <property type="entry name" value="ENOLASE-PHOSPHATASE E1"/>
    <property type="match status" value="1"/>
</dbReference>
<comment type="subunit">
    <text evidence="4">Monomer.</text>
</comment>
<reference evidence="5 6" key="1">
    <citation type="submission" date="2017-03" db="EMBL/GenBank/DDBJ databases">
        <title>Genome sequencing of Shewanella japonica KCTC 22435.</title>
        <authorList>
            <person name="Kim K.M."/>
        </authorList>
    </citation>
    <scope>NUCLEOTIDE SEQUENCE [LARGE SCALE GENOMIC DNA]</scope>
    <source>
        <strain evidence="5 6">KCTC 22435</strain>
    </source>
</reference>
<dbReference type="Proteomes" id="UP000191820">
    <property type="component" value="Chromosome"/>
</dbReference>
<dbReference type="Gene3D" id="3.40.50.1000">
    <property type="entry name" value="HAD superfamily/HAD-like"/>
    <property type="match status" value="1"/>
</dbReference>
<dbReference type="EMBL" id="CP020472">
    <property type="protein sequence ID" value="ARD24328.1"/>
    <property type="molecule type" value="Genomic_DNA"/>
</dbReference>
<dbReference type="SFLD" id="SFLDG01133">
    <property type="entry name" value="C1.5.4:_Enolase-phosphatase_Li"/>
    <property type="match status" value="1"/>
</dbReference>
<keyword evidence="4" id="KW-0460">Magnesium</keyword>
<keyword evidence="4" id="KW-0479">Metal-binding</keyword>
<proteinExistence type="inferred from homology"/>
<accession>A0ABM6JPM1</accession>
<comment type="cofactor">
    <cofactor evidence="4">
        <name>Mg(2+)</name>
        <dbReference type="ChEBI" id="CHEBI:18420"/>
    </cofactor>
    <text evidence="4">Binds 1 Mg(2+) ion per subunit.</text>
</comment>
<dbReference type="RefSeq" id="WP_055024141.1">
    <property type="nucleotide sequence ID" value="NZ_CANMJJ010000009.1"/>
</dbReference>
<dbReference type="HAMAP" id="MF_01681">
    <property type="entry name" value="Salvage_MtnC"/>
    <property type="match status" value="1"/>
</dbReference>
<evidence type="ECO:0000313" key="6">
    <source>
        <dbReference type="Proteomes" id="UP000191820"/>
    </source>
</evidence>
<evidence type="ECO:0000256" key="3">
    <source>
        <dbReference type="ARBA" id="ARBA00023167"/>
    </source>
</evidence>
<comment type="pathway">
    <text evidence="4">Amino-acid biosynthesis; L-methionine biosynthesis via salvage pathway; L-methionine from S-methyl-5-thio-alpha-D-ribose 1-phosphate: step 4/6.</text>
</comment>
<dbReference type="Pfam" id="PF00702">
    <property type="entry name" value="Hydrolase"/>
    <property type="match status" value="1"/>
</dbReference>
<sequence length="227" mass="25246">MGIRAIIVDTAGTTTDLDFIHDVLFPYSKKAMGDFLSKNQHNPLVEYCISDVRDLALEQDASIERVTEILSQWIDEDRKATPLKTLQGLIWKQGYASGEFTGHIYPDFIDAIPRIEAANIRIYSFSSGSAEAQKMLFSHSDAGDLTPKFSGHFDTRTGNKLDKQAYCNILNTVSLSPKQVLFISDVIEELKAADAAGLHTCQMVRFDNQKTAKFAQISDFSALPIDC</sequence>
<evidence type="ECO:0000256" key="1">
    <source>
        <dbReference type="ARBA" id="ARBA00022605"/>
    </source>
</evidence>
<evidence type="ECO:0000313" key="5">
    <source>
        <dbReference type="EMBL" id="ARD24328.1"/>
    </source>
</evidence>
<dbReference type="EC" id="3.1.3.77" evidence="4"/>
<keyword evidence="2 4" id="KW-0378">Hydrolase</keyword>
<keyword evidence="6" id="KW-1185">Reference proteome</keyword>
<dbReference type="SFLD" id="SFLDS00003">
    <property type="entry name" value="Haloacid_Dehalogenase"/>
    <property type="match status" value="1"/>
</dbReference>
<evidence type="ECO:0000256" key="4">
    <source>
        <dbReference type="HAMAP-Rule" id="MF_01681"/>
    </source>
</evidence>